<keyword evidence="4" id="KW-1185">Reference proteome</keyword>
<feature type="signal peptide" evidence="1">
    <location>
        <begin position="1"/>
        <end position="23"/>
    </location>
</feature>
<dbReference type="InterPro" id="IPR012338">
    <property type="entry name" value="Beta-lactam/transpept-like"/>
</dbReference>
<dbReference type="OrthoDB" id="9801061at2"/>
<dbReference type="AlphaFoldDB" id="A0A1H7EXM3"/>
<accession>A0A1H7EXM3</accession>
<dbReference type="InterPro" id="IPR001466">
    <property type="entry name" value="Beta-lactam-related"/>
</dbReference>
<evidence type="ECO:0000313" key="3">
    <source>
        <dbReference type="EMBL" id="SEK18611.1"/>
    </source>
</evidence>
<protein>
    <submittedName>
        <fullName evidence="3">CubicO group peptidase, beta-lactamase class C family</fullName>
    </submittedName>
</protein>
<evidence type="ECO:0000256" key="1">
    <source>
        <dbReference type="SAM" id="SignalP"/>
    </source>
</evidence>
<gene>
    <name evidence="3" type="ORF">SAMN05192542_10145</name>
</gene>
<name>A0A1H7EXM3_9BURK</name>
<dbReference type="Gene3D" id="3.40.710.10">
    <property type="entry name" value="DD-peptidase/beta-lactamase superfamily"/>
    <property type="match status" value="1"/>
</dbReference>
<dbReference type="STRING" id="416943.SAMN05445871_6221"/>
<keyword evidence="1" id="KW-0732">Signal</keyword>
<dbReference type="Pfam" id="PF00144">
    <property type="entry name" value="Beta-lactamase"/>
    <property type="match status" value="1"/>
</dbReference>
<organism evidence="3 4">
    <name type="scientific">Paraburkholderia caballeronis</name>
    <dbReference type="NCBI Taxonomy" id="416943"/>
    <lineage>
        <taxon>Bacteria</taxon>
        <taxon>Pseudomonadati</taxon>
        <taxon>Pseudomonadota</taxon>
        <taxon>Betaproteobacteria</taxon>
        <taxon>Burkholderiales</taxon>
        <taxon>Burkholderiaceae</taxon>
        <taxon>Paraburkholderia</taxon>
    </lineage>
</organism>
<dbReference type="RefSeq" id="WP_090552929.1">
    <property type="nucleotide sequence ID" value="NZ_FNSR01000003.1"/>
</dbReference>
<dbReference type="SUPFAM" id="SSF56601">
    <property type="entry name" value="beta-lactamase/transpeptidase-like"/>
    <property type="match status" value="1"/>
</dbReference>
<reference evidence="4" key="1">
    <citation type="submission" date="2016-10" db="EMBL/GenBank/DDBJ databases">
        <authorList>
            <person name="Varghese N."/>
            <person name="Submissions S."/>
        </authorList>
    </citation>
    <scope>NUCLEOTIDE SEQUENCE [LARGE SCALE GENOMIC DNA]</scope>
    <source>
        <strain evidence="4">LMG 26416</strain>
    </source>
</reference>
<dbReference type="Proteomes" id="UP000199120">
    <property type="component" value="Unassembled WGS sequence"/>
</dbReference>
<dbReference type="PANTHER" id="PTHR43283">
    <property type="entry name" value="BETA-LACTAMASE-RELATED"/>
    <property type="match status" value="1"/>
</dbReference>
<evidence type="ECO:0000259" key="2">
    <source>
        <dbReference type="Pfam" id="PF00144"/>
    </source>
</evidence>
<feature type="chain" id="PRO_5030028859" evidence="1">
    <location>
        <begin position="24"/>
        <end position="421"/>
    </location>
</feature>
<dbReference type="InterPro" id="IPR050789">
    <property type="entry name" value="Diverse_Enzym_Activities"/>
</dbReference>
<proteinExistence type="predicted"/>
<dbReference type="EMBL" id="FOAJ01000001">
    <property type="protein sequence ID" value="SEK18611.1"/>
    <property type="molecule type" value="Genomic_DNA"/>
</dbReference>
<sequence>MRRSLVVAAALGASVVSVVPCLAEGTGVGQASAIDAVIDDAIAGRRIVGAVVLVAYRGHVVYRRAAGYADRERGVAMRDNTIFRFASLSKPLVSAAAMRLVEERKIGLDDPVTRWLPSFQPRLPDGSVPTITIRQLLTHTAGLSYGFAEPDDGPYRKAGVSDGLDDPGVSLDENLRRIASVPLSYAPGQRWAYSMSLDVLGAALASATGKPLPQVVQQQITGPLWMNDTGFHARSASRLATPYQDGAPEPVRMASEAAVPVGGGVLRYTPERALDAHAYPSGGAGMVGTAPDFMRFLLAIRAGGGSVLKPQTVAQMMRDQVGTAAQTQGPGWGFGYGWAVLDDPALVPTPQAKGTIQWGGAYGHTWFFDPVNDIAVVALTNTAVEGMSGEFPRELRDAVYRAFAAGPGAGAGASPASASAR</sequence>
<dbReference type="PANTHER" id="PTHR43283:SF3">
    <property type="entry name" value="BETA-LACTAMASE FAMILY PROTEIN (AFU_ORTHOLOGUE AFUA_5G07500)"/>
    <property type="match status" value="1"/>
</dbReference>
<feature type="domain" description="Beta-lactamase-related" evidence="2">
    <location>
        <begin position="34"/>
        <end position="395"/>
    </location>
</feature>
<evidence type="ECO:0000313" key="4">
    <source>
        <dbReference type="Proteomes" id="UP000199120"/>
    </source>
</evidence>